<gene>
    <name evidence="3" type="ORF">L201_007711</name>
</gene>
<dbReference type="Proteomes" id="UP001355207">
    <property type="component" value="Chromosome 11"/>
</dbReference>
<protein>
    <recommendedName>
        <fullName evidence="2">VWFA domain-containing protein</fullName>
    </recommendedName>
</protein>
<keyword evidence="4" id="KW-1185">Reference proteome</keyword>
<dbReference type="GeneID" id="91098379"/>
<accession>A0AAX4K5B4</accession>
<evidence type="ECO:0000313" key="4">
    <source>
        <dbReference type="Proteomes" id="UP001355207"/>
    </source>
</evidence>
<dbReference type="Pfam" id="PF00092">
    <property type="entry name" value="VWA"/>
    <property type="match status" value="1"/>
</dbReference>
<feature type="compositionally biased region" description="Polar residues" evidence="1">
    <location>
        <begin position="31"/>
        <end position="41"/>
    </location>
</feature>
<dbReference type="SUPFAM" id="SSF53300">
    <property type="entry name" value="vWA-like"/>
    <property type="match status" value="1"/>
</dbReference>
<feature type="domain" description="VWFA" evidence="2">
    <location>
        <begin position="92"/>
        <end position="287"/>
    </location>
</feature>
<feature type="region of interest" description="Disordered" evidence="1">
    <location>
        <begin position="1"/>
        <end position="78"/>
    </location>
</feature>
<reference evidence="3 4" key="1">
    <citation type="submission" date="2024-01" db="EMBL/GenBank/DDBJ databases">
        <title>Comparative genomics of Cryptococcus and Kwoniella reveals pathogenesis evolution and contrasting modes of karyotype evolution via chromosome fusion or intercentromeric recombination.</title>
        <authorList>
            <person name="Coelho M.A."/>
            <person name="David-Palma M."/>
            <person name="Shea T."/>
            <person name="Bowers K."/>
            <person name="McGinley-Smith S."/>
            <person name="Mohammad A.W."/>
            <person name="Gnirke A."/>
            <person name="Yurkov A.M."/>
            <person name="Nowrousian M."/>
            <person name="Sun S."/>
            <person name="Cuomo C.A."/>
            <person name="Heitman J."/>
        </authorList>
    </citation>
    <scope>NUCLEOTIDE SEQUENCE [LARGE SCALE GENOMIC DNA]</scope>
    <source>
        <strain evidence="3 4">CBS 6074</strain>
    </source>
</reference>
<dbReference type="PANTHER" id="PTHR34706">
    <property type="entry name" value="SLR1338 PROTEIN"/>
    <property type="match status" value="1"/>
</dbReference>
<organism evidence="3 4">
    <name type="scientific">Kwoniella dendrophila CBS 6074</name>
    <dbReference type="NCBI Taxonomy" id="1295534"/>
    <lineage>
        <taxon>Eukaryota</taxon>
        <taxon>Fungi</taxon>
        <taxon>Dikarya</taxon>
        <taxon>Basidiomycota</taxon>
        <taxon>Agaricomycotina</taxon>
        <taxon>Tremellomycetes</taxon>
        <taxon>Tremellales</taxon>
        <taxon>Cryptococcaceae</taxon>
        <taxon>Kwoniella</taxon>
    </lineage>
</organism>
<sequence>MSFCIPKSWKKSHRKSNSSYNPAIPPLQPNVPATTTFSTDITRSKSTRASTQAQPANVTTGISPPAYTPTSPIEGYRDKTGEDPLEILKEYDTVFLIDDSSSMKGTRWTEARTSLMGVADIAARYDQDGIDIQFLNSKKQGNGMRTGNQVMQLFESVKPNGFTPTGQRLEDILREYMISLEKSSRGSTMFGRNAAIKPMNLIIITDGAPSDDPESVIVTFAKRLDKGEYPLSQIGLQFLQVGNDTGAREALQELDDGLSDKYEIRDMVDTVPYCGKELTAEIIVKTLIGGINRRMDRRS</sequence>
<dbReference type="PROSITE" id="PS50234">
    <property type="entry name" value="VWFA"/>
    <property type="match status" value="1"/>
</dbReference>
<dbReference type="RefSeq" id="XP_066079514.1">
    <property type="nucleotide sequence ID" value="XM_066223417.1"/>
</dbReference>
<dbReference type="AlphaFoldDB" id="A0AAX4K5B4"/>
<dbReference type="InterPro" id="IPR002035">
    <property type="entry name" value="VWF_A"/>
</dbReference>
<evidence type="ECO:0000256" key="1">
    <source>
        <dbReference type="SAM" id="MobiDB-lite"/>
    </source>
</evidence>
<evidence type="ECO:0000313" key="3">
    <source>
        <dbReference type="EMBL" id="WWC92752.1"/>
    </source>
</evidence>
<dbReference type="PANTHER" id="PTHR34706:SF1">
    <property type="entry name" value="VWFA DOMAIN-CONTAINING PROTEIN"/>
    <property type="match status" value="1"/>
</dbReference>
<dbReference type="EMBL" id="CP144108">
    <property type="protein sequence ID" value="WWC92752.1"/>
    <property type="molecule type" value="Genomic_DNA"/>
</dbReference>
<name>A0AAX4K5B4_9TREE</name>
<proteinExistence type="predicted"/>
<dbReference type="Gene3D" id="3.40.50.410">
    <property type="entry name" value="von Willebrand factor, type A domain"/>
    <property type="match status" value="1"/>
</dbReference>
<feature type="compositionally biased region" description="Polar residues" evidence="1">
    <location>
        <begin position="47"/>
        <end position="62"/>
    </location>
</feature>
<dbReference type="InterPro" id="IPR036465">
    <property type="entry name" value="vWFA_dom_sf"/>
</dbReference>
<evidence type="ECO:0000259" key="2">
    <source>
        <dbReference type="PROSITE" id="PS50234"/>
    </source>
</evidence>